<feature type="region of interest" description="Disordered" evidence="1">
    <location>
        <begin position="198"/>
        <end position="219"/>
    </location>
</feature>
<keyword evidence="4" id="KW-1185">Reference proteome</keyword>
<dbReference type="RefSeq" id="XP_007513305.1">
    <property type="nucleotide sequence ID" value="XM_007513243.1"/>
</dbReference>
<dbReference type="GO" id="GO:0005737">
    <property type="term" value="C:cytoplasm"/>
    <property type="evidence" value="ECO:0007669"/>
    <property type="project" value="InterPro"/>
</dbReference>
<dbReference type="PANTHER" id="PTHR46421">
    <property type="entry name" value="PROGRAMMED CELL DEATH PROTEIN 2-LIKE"/>
    <property type="match status" value="1"/>
</dbReference>
<feature type="region of interest" description="Disordered" evidence="1">
    <location>
        <begin position="1"/>
        <end position="37"/>
    </location>
</feature>
<dbReference type="AlphaFoldDB" id="K8F5N1"/>
<feature type="compositionally biased region" description="Basic and acidic residues" evidence="1">
    <location>
        <begin position="159"/>
        <end position="175"/>
    </location>
</feature>
<feature type="compositionally biased region" description="Acidic residues" evidence="1">
    <location>
        <begin position="22"/>
        <end position="31"/>
    </location>
</feature>
<dbReference type="InterPro" id="IPR007320">
    <property type="entry name" value="PDCD2_C"/>
</dbReference>
<dbReference type="InterPro" id="IPR052815">
    <property type="entry name" value="PDCD2-like_regulator"/>
</dbReference>
<dbReference type="KEGG" id="bpg:Bathy05g04750"/>
<sequence>MARRDDDAEHTKRRTNSVENSSSEDDSEDDEKSQTYLGFSGRMVSSKDVYELDAFATKVGGEPNFKFANDDDDASERANNVFLREEQMRCTSCESKLSLIFQAYAPLTRTRDGTEEDILERTLYVFSCTNFQNCCPPPNSESTMGGKWRAFRVQKRTRKGNETTSENRRDVNNAKKEECLNENENLFGTNDDWGCAESKDDWNGEAKNGAKKEEEESLEQLTKQLDEVMLKEKERKKAVELLEEEEGGDETLIESYHEDAPNALPEFYVCSDLEPTKAEAKRKALGLSAKVDSMLNKYAQEEGLEVSEIEKSLLALHAGGKAVEMKDMMDESGTKEVSSSWQGETYEKGESINASEQYLKFQKRIARAPAQIARYCFRTRDCDIVWPDGDLPTRKSKPCEKCKGKREMELQLTPGLLKEIEDALRLRAKAGRKGGISESDAIAFDFNSVGIWTCTNSCFDGSETTCVREEEVFVATDGIDQSVLAKLAAAI</sequence>
<dbReference type="GeneID" id="19015978"/>
<dbReference type="Pfam" id="PF04194">
    <property type="entry name" value="PDCD2_C"/>
    <property type="match status" value="1"/>
</dbReference>
<evidence type="ECO:0000313" key="4">
    <source>
        <dbReference type="Proteomes" id="UP000198341"/>
    </source>
</evidence>
<evidence type="ECO:0000313" key="3">
    <source>
        <dbReference type="EMBL" id="CCO16863.1"/>
    </source>
</evidence>
<name>K8F5N1_9CHLO</name>
<dbReference type="eggNOG" id="KOG2061">
    <property type="taxonomic scope" value="Eukaryota"/>
</dbReference>
<protein>
    <recommendedName>
        <fullName evidence="2">Programmed cell death protein 2 C-terminal domain-containing protein</fullName>
    </recommendedName>
</protein>
<reference evidence="3 4" key="1">
    <citation type="submission" date="2011-10" db="EMBL/GenBank/DDBJ databases">
        <authorList>
            <person name="Genoscope - CEA"/>
        </authorList>
    </citation>
    <scope>NUCLEOTIDE SEQUENCE [LARGE SCALE GENOMIC DNA]</scope>
    <source>
        <strain evidence="3 4">RCC 1105</strain>
    </source>
</reference>
<feature type="compositionally biased region" description="Basic and acidic residues" evidence="1">
    <location>
        <begin position="198"/>
        <end position="214"/>
    </location>
</feature>
<dbReference type="OrthoDB" id="366284at2759"/>
<dbReference type="PANTHER" id="PTHR46421:SF1">
    <property type="entry name" value="PROGRAMMED CELL DEATH PROTEIN 2-LIKE"/>
    <property type="match status" value="1"/>
</dbReference>
<proteinExistence type="predicted"/>
<feature type="domain" description="Programmed cell death protein 2 C-terminal" evidence="2">
    <location>
        <begin position="356"/>
        <end position="474"/>
    </location>
</feature>
<gene>
    <name evidence="3" type="ORF">Bathy05g04750</name>
</gene>
<accession>K8F5N1</accession>
<feature type="compositionally biased region" description="Basic and acidic residues" evidence="1">
    <location>
        <begin position="1"/>
        <end position="10"/>
    </location>
</feature>
<dbReference type="EMBL" id="FO082274">
    <property type="protein sequence ID" value="CCO16863.1"/>
    <property type="molecule type" value="Genomic_DNA"/>
</dbReference>
<organism evidence="3 4">
    <name type="scientific">Bathycoccus prasinos</name>
    <dbReference type="NCBI Taxonomy" id="41875"/>
    <lineage>
        <taxon>Eukaryota</taxon>
        <taxon>Viridiplantae</taxon>
        <taxon>Chlorophyta</taxon>
        <taxon>Mamiellophyceae</taxon>
        <taxon>Mamiellales</taxon>
        <taxon>Bathycoccaceae</taxon>
        <taxon>Bathycoccus</taxon>
    </lineage>
</organism>
<dbReference type="Proteomes" id="UP000198341">
    <property type="component" value="Chromosome 5"/>
</dbReference>
<evidence type="ECO:0000256" key="1">
    <source>
        <dbReference type="SAM" id="MobiDB-lite"/>
    </source>
</evidence>
<evidence type="ECO:0000259" key="2">
    <source>
        <dbReference type="Pfam" id="PF04194"/>
    </source>
</evidence>
<feature type="region of interest" description="Disordered" evidence="1">
    <location>
        <begin position="155"/>
        <end position="175"/>
    </location>
</feature>